<dbReference type="InterPro" id="IPR027417">
    <property type="entry name" value="P-loop_NTPase"/>
</dbReference>
<name>A0A9D1YG28_9FIRM</name>
<dbReference type="AlphaFoldDB" id="A0A9D1YG28"/>
<keyword evidence="1" id="KW-0808">Transferase</keyword>
<dbReference type="GO" id="GO:0016301">
    <property type="term" value="F:kinase activity"/>
    <property type="evidence" value="ECO:0007669"/>
    <property type="project" value="UniProtKB-KW"/>
</dbReference>
<evidence type="ECO:0000313" key="2">
    <source>
        <dbReference type="Proteomes" id="UP000823915"/>
    </source>
</evidence>
<gene>
    <name evidence="1" type="ORF">H9838_05250</name>
</gene>
<reference evidence="1" key="2">
    <citation type="submission" date="2021-04" db="EMBL/GenBank/DDBJ databases">
        <authorList>
            <person name="Gilroy R."/>
        </authorList>
    </citation>
    <scope>NUCLEOTIDE SEQUENCE</scope>
    <source>
        <strain evidence="1">1282</strain>
    </source>
</reference>
<evidence type="ECO:0000313" key="1">
    <source>
        <dbReference type="EMBL" id="HIY26568.1"/>
    </source>
</evidence>
<dbReference type="Gene3D" id="3.40.50.300">
    <property type="entry name" value="P-loop containing nucleotide triphosphate hydrolases"/>
    <property type="match status" value="1"/>
</dbReference>
<dbReference type="Proteomes" id="UP000823915">
    <property type="component" value="Unassembled WGS sequence"/>
</dbReference>
<sequence>MPKLIVLRGNSGSGKTTAAKALQEKFGPNTMLISHDMVRMQILHVGGREGVLRSLPLLAELLRYGRQHSEVTILEGILPAGDYRPLFDAALEAYGPDIFAYYYDLPIEETLLRHRTKPNRNDFGEEEMRRWWREKDLLPMLRETVFTKEVGLEDAVETIYRQVTAGK</sequence>
<comment type="caution">
    <text evidence="1">The sequence shown here is derived from an EMBL/GenBank/DDBJ whole genome shotgun (WGS) entry which is preliminary data.</text>
</comment>
<dbReference type="EMBL" id="DXDU01000089">
    <property type="protein sequence ID" value="HIY26568.1"/>
    <property type="molecule type" value="Genomic_DNA"/>
</dbReference>
<dbReference type="SUPFAM" id="SSF52540">
    <property type="entry name" value="P-loop containing nucleoside triphosphate hydrolases"/>
    <property type="match status" value="1"/>
</dbReference>
<protein>
    <submittedName>
        <fullName evidence="1">Uridine kinase</fullName>
    </submittedName>
</protein>
<reference evidence="1" key="1">
    <citation type="journal article" date="2021" name="PeerJ">
        <title>Extensive microbial diversity within the chicken gut microbiome revealed by metagenomics and culture.</title>
        <authorList>
            <person name="Gilroy R."/>
            <person name="Ravi A."/>
            <person name="Getino M."/>
            <person name="Pursley I."/>
            <person name="Horton D.L."/>
            <person name="Alikhan N.F."/>
            <person name="Baker D."/>
            <person name="Gharbi K."/>
            <person name="Hall N."/>
            <person name="Watson M."/>
            <person name="Adriaenssens E.M."/>
            <person name="Foster-Nyarko E."/>
            <person name="Jarju S."/>
            <person name="Secka A."/>
            <person name="Antonio M."/>
            <person name="Oren A."/>
            <person name="Chaudhuri R.R."/>
            <person name="La Ragione R."/>
            <person name="Hildebrand F."/>
            <person name="Pallen M.J."/>
        </authorList>
    </citation>
    <scope>NUCLEOTIDE SEQUENCE</scope>
    <source>
        <strain evidence="1">1282</strain>
    </source>
</reference>
<keyword evidence="1" id="KW-0418">Kinase</keyword>
<accession>A0A9D1YG28</accession>
<proteinExistence type="predicted"/>
<dbReference type="Pfam" id="PF13671">
    <property type="entry name" value="AAA_33"/>
    <property type="match status" value="1"/>
</dbReference>
<organism evidence="1 2">
    <name type="scientific">Candidatus Acutalibacter pullistercoris</name>
    <dbReference type="NCBI Taxonomy" id="2838418"/>
    <lineage>
        <taxon>Bacteria</taxon>
        <taxon>Bacillati</taxon>
        <taxon>Bacillota</taxon>
        <taxon>Clostridia</taxon>
        <taxon>Eubacteriales</taxon>
        <taxon>Acutalibacteraceae</taxon>
        <taxon>Acutalibacter</taxon>
    </lineage>
</organism>
<dbReference type="CDD" id="cd02019">
    <property type="entry name" value="NK"/>
    <property type="match status" value="1"/>
</dbReference>